<dbReference type="AlphaFoldDB" id="A0ABD4TJG0"/>
<keyword evidence="5 7" id="KW-0472">Membrane</keyword>
<dbReference type="RefSeq" id="WP_255333031.1">
    <property type="nucleotide sequence ID" value="NZ_VOTZ01000019.1"/>
</dbReference>
<feature type="domain" description="ABC3 transporter permease C-terminal" evidence="8">
    <location>
        <begin position="262"/>
        <end position="391"/>
    </location>
</feature>
<keyword evidence="11" id="KW-1185">Reference proteome</keyword>
<keyword evidence="4 7" id="KW-1133">Transmembrane helix</keyword>
<evidence type="ECO:0000256" key="6">
    <source>
        <dbReference type="ARBA" id="ARBA00038076"/>
    </source>
</evidence>
<accession>A0ABD4TJG0</accession>
<keyword evidence="2" id="KW-1003">Cell membrane</keyword>
<dbReference type="PANTHER" id="PTHR30572">
    <property type="entry name" value="MEMBRANE COMPONENT OF TRANSPORTER-RELATED"/>
    <property type="match status" value="1"/>
</dbReference>
<organism evidence="10 11">
    <name type="scientific">Methanocalculus taiwanensis</name>
    <dbReference type="NCBI Taxonomy" id="106207"/>
    <lineage>
        <taxon>Archaea</taxon>
        <taxon>Methanobacteriati</taxon>
        <taxon>Methanobacteriota</taxon>
        <taxon>Stenosarchaea group</taxon>
        <taxon>Methanomicrobia</taxon>
        <taxon>Methanomicrobiales</taxon>
        <taxon>Methanocalculaceae</taxon>
        <taxon>Methanocalculus</taxon>
    </lineage>
</organism>
<feature type="transmembrane region" description="Helical" evidence="7">
    <location>
        <begin position="20"/>
        <end position="43"/>
    </location>
</feature>
<feature type="transmembrane region" description="Helical" evidence="7">
    <location>
        <begin position="311"/>
        <end position="336"/>
    </location>
</feature>
<sequence>MVKMTDVATISFRQVTRKRLRFFLTVLGIAIGVAAVVGVVSLGEGVRSLSVEMIKDQSDLTLLEVNADIRDGVTIPITGQKIADIQRDPGVVGAVPARRITYATERQTFLSAVDAGSAGMQSVFSLTYLDGRSVETGTGEAVFGYDLAETLRRYEGIRIGDRFTLLVRDYDEDGRPADIRHEFLLTGVLRERGDELDRLMITDTGNKDEPFDAVFVRVVSPDVVFPVVDRVEGLGLSAHGAFEQIRAVNKLFDIIVLVLSGFTGISLVIGALMIMNTMIISVFERTREIGISMAIGASSGDILRLILSECFIIGIAGGIIGNLLGIVFAGVINSVGRNVVIAELGAGFSGFAGADIVLVTPGVIISGMAIAIVLSLISGIYPALKASRLHPADAIRSL</sequence>
<comment type="similarity">
    <text evidence="6">Belongs to the ABC-4 integral membrane protein family.</text>
</comment>
<proteinExistence type="inferred from homology"/>
<evidence type="ECO:0000256" key="5">
    <source>
        <dbReference type="ARBA" id="ARBA00023136"/>
    </source>
</evidence>
<feature type="domain" description="MacB-like periplasmic core" evidence="9">
    <location>
        <begin position="23"/>
        <end position="232"/>
    </location>
</feature>
<feature type="transmembrane region" description="Helical" evidence="7">
    <location>
        <begin position="356"/>
        <end position="381"/>
    </location>
</feature>
<dbReference type="Pfam" id="PF02687">
    <property type="entry name" value="FtsX"/>
    <property type="match status" value="1"/>
</dbReference>
<comment type="subcellular location">
    <subcellularLocation>
        <location evidence="1">Cell membrane</location>
        <topology evidence="1">Multi-pass membrane protein</topology>
    </subcellularLocation>
</comment>
<evidence type="ECO:0000313" key="10">
    <source>
        <dbReference type="EMBL" id="MCQ1539067.1"/>
    </source>
</evidence>
<evidence type="ECO:0000313" key="11">
    <source>
        <dbReference type="Proteomes" id="UP001524383"/>
    </source>
</evidence>
<dbReference type="GO" id="GO:0005886">
    <property type="term" value="C:plasma membrane"/>
    <property type="evidence" value="ECO:0007669"/>
    <property type="project" value="UniProtKB-SubCell"/>
</dbReference>
<reference evidence="10 11" key="1">
    <citation type="submission" date="2019-08" db="EMBL/GenBank/DDBJ databases">
        <authorList>
            <person name="Chen S.-C."/>
            <person name="Lai M.-C."/>
            <person name="You Y.-T."/>
        </authorList>
    </citation>
    <scope>NUCLEOTIDE SEQUENCE [LARGE SCALE GENOMIC DNA]</scope>
    <source>
        <strain evidence="10 11">P2F9704a</strain>
    </source>
</reference>
<evidence type="ECO:0000256" key="4">
    <source>
        <dbReference type="ARBA" id="ARBA00022989"/>
    </source>
</evidence>
<name>A0ABD4TJG0_9EURY</name>
<evidence type="ECO:0000256" key="7">
    <source>
        <dbReference type="SAM" id="Phobius"/>
    </source>
</evidence>
<evidence type="ECO:0000256" key="2">
    <source>
        <dbReference type="ARBA" id="ARBA00022475"/>
    </source>
</evidence>
<evidence type="ECO:0000259" key="8">
    <source>
        <dbReference type="Pfam" id="PF02687"/>
    </source>
</evidence>
<feature type="transmembrane region" description="Helical" evidence="7">
    <location>
        <begin position="254"/>
        <end position="283"/>
    </location>
</feature>
<gene>
    <name evidence="10" type="ORF">FTO68_08755</name>
</gene>
<keyword evidence="3 7" id="KW-0812">Transmembrane</keyword>
<dbReference type="InterPro" id="IPR025857">
    <property type="entry name" value="MacB_PCD"/>
</dbReference>
<protein>
    <submittedName>
        <fullName evidence="10">ABC transporter permease</fullName>
    </submittedName>
</protein>
<evidence type="ECO:0000259" key="9">
    <source>
        <dbReference type="Pfam" id="PF12704"/>
    </source>
</evidence>
<dbReference type="PANTHER" id="PTHR30572:SF4">
    <property type="entry name" value="ABC TRANSPORTER PERMEASE YTRF"/>
    <property type="match status" value="1"/>
</dbReference>
<dbReference type="EMBL" id="VOTZ01000019">
    <property type="protein sequence ID" value="MCQ1539067.1"/>
    <property type="molecule type" value="Genomic_DNA"/>
</dbReference>
<evidence type="ECO:0000256" key="3">
    <source>
        <dbReference type="ARBA" id="ARBA00022692"/>
    </source>
</evidence>
<dbReference type="InterPro" id="IPR003838">
    <property type="entry name" value="ABC3_permease_C"/>
</dbReference>
<dbReference type="InterPro" id="IPR050250">
    <property type="entry name" value="Macrolide_Exporter_MacB"/>
</dbReference>
<evidence type="ECO:0000256" key="1">
    <source>
        <dbReference type="ARBA" id="ARBA00004651"/>
    </source>
</evidence>
<dbReference type="Proteomes" id="UP001524383">
    <property type="component" value="Unassembled WGS sequence"/>
</dbReference>
<dbReference type="Pfam" id="PF12704">
    <property type="entry name" value="MacB_PCD"/>
    <property type="match status" value="1"/>
</dbReference>
<comment type="caution">
    <text evidence="10">The sequence shown here is derived from an EMBL/GenBank/DDBJ whole genome shotgun (WGS) entry which is preliminary data.</text>
</comment>